<organism evidence="1 2">
    <name type="scientific">Burkholderia orbicola</name>
    <dbReference type="NCBI Taxonomy" id="2978683"/>
    <lineage>
        <taxon>Bacteria</taxon>
        <taxon>Pseudomonadati</taxon>
        <taxon>Pseudomonadota</taxon>
        <taxon>Betaproteobacteria</taxon>
        <taxon>Burkholderiales</taxon>
        <taxon>Burkholderiaceae</taxon>
        <taxon>Burkholderia</taxon>
        <taxon>Burkholderia cepacia complex</taxon>
    </lineage>
</organism>
<dbReference type="Pfam" id="PF05159">
    <property type="entry name" value="Capsule_synth"/>
    <property type="match status" value="1"/>
</dbReference>
<reference evidence="1" key="1">
    <citation type="submission" date="2023-07" db="EMBL/GenBank/DDBJ databases">
        <title>A collection of bacterial strains from the Burkholderia cepacia Research Laboratory and Repository.</title>
        <authorList>
            <person name="Lipuma J."/>
            <person name="Spilker T."/>
            <person name="Caverly L."/>
        </authorList>
    </citation>
    <scope>NUCLEOTIDE SEQUENCE</scope>
    <source>
        <strain evidence="1">AU45194</strain>
    </source>
</reference>
<name>A0ABT8NZ98_9BURK</name>
<proteinExistence type="predicted"/>
<dbReference type="InterPro" id="IPR007833">
    <property type="entry name" value="Capsule_polysaccharide_synth"/>
</dbReference>
<evidence type="ECO:0000313" key="1">
    <source>
        <dbReference type="EMBL" id="MDN7526763.1"/>
    </source>
</evidence>
<accession>A0ABT8NZ98</accession>
<protein>
    <submittedName>
        <fullName evidence="1">Capsular biosynthesis protein</fullName>
    </submittedName>
</protein>
<dbReference type="CDD" id="cd16441">
    <property type="entry name" value="beta_Kdo_transferase_KpsS"/>
    <property type="match status" value="1"/>
</dbReference>
<comment type="caution">
    <text evidence="1">The sequence shown here is derived from an EMBL/GenBank/DDBJ whole genome shotgun (WGS) entry which is preliminary data.</text>
</comment>
<dbReference type="EMBL" id="JAUJQL010000016">
    <property type="protein sequence ID" value="MDN7526763.1"/>
    <property type="molecule type" value="Genomic_DNA"/>
</dbReference>
<evidence type="ECO:0000313" key="2">
    <source>
        <dbReference type="Proteomes" id="UP001172217"/>
    </source>
</evidence>
<dbReference type="Proteomes" id="UP001172217">
    <property type="component" value="Unassembled WGS sequence"/>
</dbReference>
<gene>
    <name evidence="1" type="ORF">QZM70_27860</name>
</gene>
<keyword evidence="2" id="KW-1185">Reference proteome</keyword>
<dbReference type="RefSeq" id="WP_301771203.1">
    <property type="nucleotide sequence ID" value="NZ_JAUJQL010000016.1"/>
</dbReference>
<sequence length="402" mass="45310">MRRSYLALQGTASPFFSKLAEALRTRGHAVQKVNFCGGDLLYGGAARQAINYAGRLGELPAWYSDEIGRGDFTDVLMFGDCREVHVPAHAIAQKAGLRVHVFEEGYVRPHWLTLERHGVNGRSLLPRDPDWYRDRRKETPASPPAAPTGYNLRERAFHDIAYRGANTLFSRRFPHYRSHRPHNGFVEYVGLAWRALAQRGFERDAGRVTDQLLRATGGYFLFPLQLNSDAQLVVHSPFGGTRPAVDQVLRSFAAHADSNVRLVVKNHPLDTGLIDHRRHVLLLAQELGIADRVTFIDAGHLPTLLEYARGVIVVNSTVGLSALHHRRPLIALGHAIYDMQGLTWQGSLDDFWKAEFEPDRELYQAFLDYVIHHTQINGDFYTRTGIERAIRGAVSRLEASHD</sequence>